<gene>
    <name evidence="1" type="ORF">HMPREF1077_03309</name>
</gene>
<sequence>MFVKKYYPCGQIELHRVENQNRCGSSFDLDQWFFYEYDNKGIKKQDFFGIQIRGCVEISLSPHLMRGRKRTDLINQIFIGPVLMRSRAGRGNRIVSTHPLFCVIRYLTRIYFIVTVNGSFRFCANFCTYSNHLPEFSNPHLLQPAPL</sequence>
<comment type="caution">
    <text evidence="1">The sequence shown here is derived from an EMBL/GenBank/DDBJ whole genome shotgun (WGS) entry which is preliminary data.</text>
</comment>
<name>K5ZSV7_9BACT</name>
<protein>
    <submittedName>
        <fullName evidence="1">Uncharacterized protein</fullName>
    </submittedName>
</protein>
<organism evidence="1 2">
    <name type="scientific">Parabacteroides johnsonii CL02T12C29</name>
    <dbReference type="NCBI Taxonomy" id="999419"/>
    <lineage>
        <taxon>Bacteria</taxon>
        <taxon>Pseudomonadati</taxon>
        <taxon>Bacteroidota</taxon>
        <taxon>Bacteroidia</taxon>
        <taxon>Bacteroidales</taxon>
        <taxon>Tannerellaceae</taxon>
        <taxon>Parabacteroides</taxon>
    </lineage>
</organism>
<proteinExistence type="predicted"/>
<dbReference type="Proteomes" id="UP000001218">
    <property type="component" value="Unassembled WGS sequence"/>
</dbReference>
<dbReference type="HOGENOM" id="CLU_1766232_0_0_10"/>
<reference evidence="1 2" key="1">
    <citation type="submission" date="2012-02" db="EMBL/GenBank/DDBJ databases">
        <title>The Genome Sequence of Parabacteroides johnsonii CL02T12C29.</title>
        <authorList>
            <consortium name="The Broad Institute Genome Sequencing Platform"/>
            <person name="Earl A."/>
            <person name="Ward D."/>
            <person name="Feldgarden M."/>
            <person name="Gevers D."/>
            <person name="Zitomersky N.L."/>
            <person name="Coyne M.J."/>
            <person name="Comstock L.E."/>
            <person name="Young S.K."/>
            <person name="Zeng Q."/>
            <person name="Gargeya S."/>
            <person name="Fitzgerald M."/>
            <person name="Haas B."/>
            <person name="Abouelleil A."/>
            <person name="Alvarado L."/>
            <person name="Arachchi H.M."/>
            <person name="Berlin A."/>
            <person name="Chapman S.B."/>
            <person name="Gearin G."/>
            <person name="Goldberg J."/>
            <person name="Griggs A."/>
            <person name="Gujja S."/>
            <person name="Hansen M."/>
            <person name="Heiman D."/>
            <person name="Howarth C."/>
            <person name="Larimer J."/>
            <person name="Lui A."/>
            <person name="MacDonald P.J.P."/>
            <person name="McCowen C."/>
            <person name="Montmayeur A."/>
            <person name="Murphy C."/>
            <person name="Neiman D."/>
            <person name="Pearson M."/>
            <person name="Priest M."/>
            <person name="Roberts A."/>
            <person name="Saif S."/>
            <person name="Shea T."/>
            <person name="Sisk P."/>
            <person name="Stolte C."/>
            <person name="Sykes S."/>
            <person name="Wortman J."/>
            <person name="Nusbaum C."/>
            <person name="Birren B."/>
        </authorList>
    </citation>
    <scope>NUCLEOTIDE SEQUENCE [LARGE SCALE GENOMIC DNA]</scope>
    <source>
        <strain evidence="1 2">CL02T12C29</strain>
    </source>
</reference>
<dbReference type="AlphaFoldDB" id="K5ZSV7"/>
<accession>K5ZSV7</accession>
<evidence type="ECO:0000313" key="2">
    <source>
        <dbReference type="Proteomes" id="UP000001218"/>
    </source>
</evidence>
<evidence type="ECO:0000313" key="1">
    <source>
        <dbReference type="EMBL" id="EKN06503.1"/>
    </source>
</evidence>
<dbReference type="EMBL" id="AGZP01000030">
    <property type="protein sequence ID" value="EKN06503.1"/>
    <property type="molecule type" value="Genomic_DNA"/>
</dbReference>